<comment type="caution">
    <text evidence="1">The sequence shown here is derived from an EMBL/GenBank/DDBJ whole genome shotgun (WGS) entry which is preliminary data.</text>
</comment>
<dbReference type="EMBL" id="ARYL01000044">
    <property type="protein sequence ID" value="KDA00909.1"/>
    <property type="molecule type" value="Genomic_DNA"/>
</dbReference>
<sequence length="77" mass="8936">MTTRKIVDARADKDGDITHVKFKGNERFTSVERAIPMADRGEIENTHVVRRENAKTHLRTNRDGRERNNLDWMAGDD</sequence>
<dbReference type="RefSeq" id="WP_035541246.1">
    <property type="nucleotide sequence ID" value="NZ_ARYL01000044.1"/>
</dbReference>
<evidence type="ECO:0000313" key="2">
    <source>
        <dbReference type="Proteomes" id="UP000024942"/>
    </source>
</evidence>
<evidence type="ECO:0000313" key="1">
    <source>
        <dbReference type="EMBL" id="KDA00909.1"/>
    </source>
</evidence>
<reference evidence="1 2" key="1">
    <citation type="journal article" date="2014" name="Antonie Van Leeuwenhoek">
        <title>Hyphomonas beringensis sp. nov. and Hyphomonas chukchiensis sp. nov., isolated from surface seawater of the Bering Sea and Chukchi Sea.</title>
        <authorList>
            <person name="Li C."/>
            <person name="Lai Q."/>
            <person name="Li G."/>
            <person name="Dong C."/>
            <person name="Wang J."/>
            <person name="Liao Y."/>
            <person name="Shao Z."/>
        </authorList>
    </citation>
    <scope>NUCLEOTIDE SEQUENCE [LARGE SCALE GENOMIC DNA]</scope>
    <source>
        <strain evidence="1 2">SCH89</strain>
    </source>
</reference>
<dbReference type="Pfam" id="PF13031">
    <property type="entry name" value="DUF3892"/>
    <property type="match status" value="1"/>
</dbReference>
<organism evidence="1 2">
    <name type="scientific">Hyphomonas oceanitis SCH89</name>
    <dbReference type="NCBI Taxonomy" id="1280953"/>
    <lineage>
        <taxon>Bacteria</taxon>
        <taxon>Pseudomonadati</taxon>
        <taxon>Pseudomonadota</taxon>
        <taxon>Alphaproteobacteria</taxon>
        <taxon>Hyphomonadales</taxon>
        <taxon>Hyphomonadaceae</taxon>
        <taxon>Hyphomonas</taxon>
    </lineage>
</organism>
<accession>A0A059G2H9</accession>
<name>A0A059G2H9_9PROT</name>
<dbReference type="InterPro" id="IPR024997">
    <property type="entry name" value="DUF3892"/>
</dbReference>
<dbReference type="PATRIC" id="fig|1280953.3.peg.3662"/>
<keyword evidence="2" id="KW-1185">Reference proteome</keyword>
<protein>
    <recommendedName>
        <fullName evidence="3">DUF3892 domain-containing protein</fullName>
    </recommendedName>
</protein>
<proteinExistence type="predicted"/>
<evidence type="ECO:0008006" key="3">
    <source>
        <dbReference type="Google" id="ProtNLM"/>
    </source>
</evidence>
<dbReference type="OrthoDB" id="8452385at2"/>
<gene>
    <name evidence="1" type="ORF">HOC_18304</name>
</gene>
<dbReference type="AlphaFoldDB" id="A0A059G2H9"/>
<dbReference type="Proteomes" id="UP000024942">
    <property type="component" value="Unassembled WGS sequence"/>
</dbReference>